<dbReference type="EMBL" id="JNBS01001182">
    <property type="protein sequence ID" value="OQS02220.1"/>
    <property type="molecule type" value="Genomic_DNA"/>
</dbReference>
<dbReference type="Gene3D" id="3.30.420.10">
    <property type="entry name" value="Ribonuclease H-like superfamily/Ribonuclease H"/>
    <property type="match status" value="1"/>
</dbReference>
<dbReference type="Proteomes" id="UP000243217">
    <property type="component" value="Unassembled WGS sequence"/>
</dbReference>
<sequence>MNKGQSSIQMNRIFTAFIHPISKQDQSYIHHHYTSHHETIYHPDDHRDAPKKMHKGRRYCFNAAILDDGENDSRVLALDIFEGGKKDKKVVKDYHKMFDHSYYCKWFNRLLDELDALGKKKAIIVMNNASYHKSNPIDTPKYYWRKDLLFTACNNYGIQVNLSETKASIWTKIASYILTNVQAEILSVASNRGYSAHRITHACNL</sequence>
<organism evidence="1 2">
    <name type="scientific">Thraustotheca clavata</name>
    <dbReference type="NCBI Taxonomy" id="74557"/>
    <lineage>
        <taxon>Eukaryota</taxon>
        <taxon>Sar</taxon>
        <taxon>Stramenopiles</taxon>
        <taxon>Oomycota</taxon>
        <taxon>Saprolegniomycetes</taxon>
        <taxon>Saprolegniales</taxon>
        <taxon>Achlyaceae</taxon>
        <taxon>Thraustotheca</taxon>
    </lineage>
</organism>
<dbReference type="PANTHER" id="PTHR33939">
    <property type="entry name" value="PROTEIN CBG22215"/>
    <property type="match status" value="1"/>
</dbReference>
<accession>A0A1V9ZWQ4</accession>
<dbReference type="AlphaFoldDB" id="A0A1V9ZWQ4"/>
<reference evidence="1 2" key="1">
    <citation type="journal article" date="2014" name="Genome Biol. Evol.">
        <title>The secreted proteins of Achlya hypogyna and Thraustotheca clavata identify the ancestral oomycete secretome and reveal gene acquisitions by horizontal gene transfer.</title>
        <authorList>
            <person name="Misner I."/>
            <person name="Blouin N."/>
            <person name="Leonard G."/>
            <person name="Richards T.A."/>
            <person name="Lane C.E."/>
        </authorList>
    </citation>
    <scope>NUCLEOTIDE SEQUENCE [LARGE SCALE GENOMIC DNA]</scope>
    <source>
        <strain evidence="1 2">ATCC 34112</strain>
    </source>
</reference>
<dbReference type="PANTHER" id="PTHR33939:SF1">
    <property type="entry name" value="DUF4371 DOMAIN-CONTAINING PROTEIN"/>
    <property type="match status" value="1"/>
</dbReference>
<gene>
    <name evidence="1" type="ORF">THRCLA_21474</name>
</gene>
<proteinExistence type="predicted"/>
<evidence type="ECO:0000313" key="2">
    <source>
        <dbReference type="Proteomes" id="UP000243217"/>
    </source>
</evidence>
<dbReference type="GO" id="GO:0003676">
    <property type="term" value="F:nucleic acid binding"/>
    <property type="evidence" value="ECO:0007669"/>
    <property type="project" value="InterPro"/>
</dbReference>
<dbReference type="OrthoDB" id="78630at2759"/>
<evidence type="ECO:0008006" key="3">
    <source>
        <dbReference type="Google" id="ProtNLM"/>
    </source>
</evidence>
<keyword evidence="2" id="KW-1185">Reference proteome</keyword>
<dbReference type="InterPro" id="IPR036397">
    <property type="entry name" value="RNaseH_sf"/>
</dbReference>
<name>A0A1V9ZWQ4_9STRA</name>
<evidence type="ECO:0000313" key="1">
    <source>
        <dbReference type="EMBL" id="OQS02220.1"/>
    </source>
</evidence>
<comment type="caution">
    <text evidence="1">The sequence shown here is derived from an EMBL/GenBank/DDBJ whole genome shotgun (WGS) entry which is preliminary data.</text>
</comment>
<protein>
    <recommendedName>
        <fullName evidence="3">Tc1-like transposase DDE domain-containing protein</fullName>
    </recommendedName>
</protein>